<feature type="compositionally biased region" description="Basic residues" evidence="1">
    <location>
        <begin position="22"/>
        <end position="39"/>
    </location>
</feature>
<dbReference type="RefSeq" id="WP_017433743.1">
    <property type="nucleotide sequence ID" value="NZ_CP033642.1"/>
</dbReference>
<accession>A0ABY5B7E9</accession>
<evidence type="ECO:0000313" key="3">
    <source>
        <dbReference type="Proteomes" id="UP001056386"/>
    </source>
</evidence>
<evidence type="ECO:0000256" key="1">
    <source>
        <dbReference type="SAM" id="MobiDB-lite"/>
    </source>
</evidence>
<reference evidence="2" key="1">
    <citation type="submission" date="2022-06" db="EMBL/GenBank/DDBJ databases">
        <title>Draft genome sequence of Burkholderia glumae strain GR20004 isolated from rice panicle showing bacterial panicle blight.</title>
        <authorList>
            <person name="Choi S.Y."/>
            <person name="Lee Y.H."/>
        </authorList>
    </citation>
    <scope>NUCLEOTIDE SEQUENCE</scope>
    <source>
        <strain evidence="2">GR20004</strain>
    </source>
</reference>
<proteinExistence type="predicted"/>
<protein>
    <submittedName>
        <fullName evidence="2">Uncharacterized protein</fullName>
    </submittedName>
</protein>
<dbReference type="Proteomes" id="UP001056386">
    <property type="component" value="Chromosome 2"/>
</dbReference>
<name>A0ABY5B7E9_BURGL</name>
<dbReference type="EMBL" id="CP099583">
    <property type="protein sequence ID" value="USS42430.1"/>
    <property type="molecule type" value="Genomic_DNA"/>
</dbReference>
<feature type="region of interest" description="Disordered" evidence="1">
    <location>
        <begin position="18"/>
        <end position="40"/>
    </location>
</feature>
<evidence type="ECO:0000313" key="2">
    <source>
        <dbReference type="EMBL" id="USS42430.1"/>
    </source>
</evidence>
<sequence>MSKGCGASPLVAALGYAPPAASRHRSRIAGRQAARRHRAQARELPEWVDAKRRRRRAQRRQHRAAALDRQAAIGRGLASSRLPPVAGLCAATTGISPVR</sequence>
<organism evidence="2 3">
    <name type="scientific">Burkholderia glumae</name>
    <name type="common">Pseudomonas glumae</name>
    <dbReference type="NCBI Taxonomy" id="337"/>
    <lineage>
        <taxon>Bacteria</taxon>
        <taxon>Pseudomonadati</taxon>
        <taxon>Pseudomonadota</taxon>
        <taxon>Betaproteobacteria</taxon>
        <taxon>Burkholderiales</taxon>
        <taxon>Burkholderiaceae</taxon>
        <taxon>Burkholderia</taxon>
    </lineage>
</organism>
<keyword evidence="3" id="KW-1185">Reference proteome</keyword>
<gene>
    <name evidence="2" type="ORF">NFI99_09495</name>
</gene>